<dbReference type="SUPFAM" id="SSF48065">
    <property type="entry name" value="DBL homology domain (DH-domain)"/>
    <property type="match status" value="1"/>
</dbReference>
<dbReference type="InterPro" id="IPR051092">
    <property type="entry name" value="FYVE_RhoGEF_PH"/>
</dbReference>
<dbReference type="PANTHER" id="PTHR12673">
    <property type="entry name" value="FACIOGENITAL DYSPLASIA PROTEIN"/>
    <property type="match status" value="1"/>
</dbReference>
<gene>
    <name evidence="2" type="ORF">Ciccas_003706</name>
</gene>
<accession>A0ABD2QDM8</accession>
<dbReference type="PROSITE" id="PS50010">
    <property type="entry name" value="DH_2"/>
    <property type="match status" value="1"/>
</dbReference>
<dbReference type="EMBL" id="JBJKFK010000352">
    <property type="protein sequence ID" value="KAL3317641.1"/>
    <property type="molecule type" value="Genomic_DNA"/>
</dbReference>
<name>A0ABD2QDM8_9PLAT</name>
<organism evidence="2 3">
    <name type="scientific">Cichlidogyrus casuarinus</name>
    <dbReference type="NCBI Taxonomy" id="1844966"/>
    <lineage>
        <taxon>Eukaryota</taxon>
        <taxon>Metazoa</taxon>
        <taxon>Spiralia</taxon>
        <taxon>Lophotrochozoa</taxon>
        <taxon>Platyhelminthes</taxon>
        <taxon>Monogenea</taxon>
        <taxon>Monopisthocotylea</taxon>
        <taxon>Dactylogyridea</taxon>
        <taxon>Ancyrocephalidae</taxon>
        <taxon>Cichlidogyrus</taxon>
    </lineage>
</organism>
<proteinExistence type="predicted"/>
<dbReference type="Gene3D" id="1.20.900.10">
    <property type="entry name" value="Dbl homology (DH) domain"/>
    <property type="match status" value="1"/>
</dbReference>
<dbReference type="InterPro" id="IPR035899">
    <property type="entry name" value="DBL_dom_sf"/>
</dbReference>
<dbReference type="Proteomes" id="UP001626550">
    <property type="component" value="Unassembled WGS sequence"/>
</dbReference>
<keyword evidence="3" id="KW-1185">Reference proteome</keyword>
<dbReference type="PANTHER" id="PTHR12673:SF159">
    <property type="entry name" value="LD03170P"/>
    <property type="match status" value="1"/>
</dbReference>
<feature type="domain" description="DH" evidence="1">
    <location>
        <begin position="1"/>
        <end position="107"/>
    </location>
</feature>
<dbReference type="Pfam" id="PF00621">
    <property type="entry name" value="RhoGEF"/>
    <property type="match status" value="1"/>
</dbReference>
<comment type="caution">
    <text evidence="2">The sequence shown here is derived from an EMBL/GenBank/DDBJ whole genome shotgun (WGS) entry which is preliminary data.</text>
</comment>
<evidence type="ECO:0000313" key="3">
    <source>
        <dbReference type="Proteomes" id="UP001626550"/>
    </source>
</evidence>
<protein>
    <recommendedName>
        <fullName evidence="1">DH domain-containing protein</fullName>
    </recommendedName>
</protein>
<evidence type="ECO:0000313" key="2">
    <source>
        <dbReference type="EMBL" id="KAL3317641.1"/>
    </source>
</evidence>
<dbReference type="InterPro" id="IPR000219">
    <property type="entry name" value="DH_dom"/>
</dbReference>
<sequence length="254" mass="29457">MIKLEILPENTVKEMFGPIETIIKVSDVLLENFLVTDIAQSFLKVYGEYAKRYNDIILSIETYKLNSSPLRTFIQAQETRPEVSQRLQSLLIMPIQRIPRYEIILKECCLTLLDLDGLSKNEYNSLIVLINQKRESLCKFKDNESFYQYLMEEIKHDPEFKELKTLAYNLREPLDCRTIDYLRAYAGVLSLGSSINEEVRQNENQKLIEVLQAKFRSSKDQAVLISPSRKLIKYGLIKKVSNSSKFNDAVTGQQ</sequence>
<dbReference type="AlphaFoldDB" id="A0ABD2QDM8"/>
<reference evidence="2 3" key="1">
    <citation type="submission" date="2024-11" db="EMBL/GenBank/DDBJ databases">
        <title>Adaptive evolution of stress response genes in parasites aligns with host niche diversity.</title>
        <authorList>
            <person name="Hahn C."/>
            <person name="Resl P."/>
        </authorList>
    </citation>
    <scope>NUCLEOTIDE SEQUENCE [LARGE SCALE GENOMIC DNA]</scope>
    <source>
        <strain evidence="2">EGGRZ-B1_66</strain>
        <tissue evidence="2">Body</tissue>
    </source>
</reference>
<evidence type="ECO:0000259" key="1">
    <source>
        <dbReference type="PROSITE" id="PS50010"/>
    </source>
</evidence>